<reference evidence="5" key="1">
    <citation type="submission" date="2011-02" db="EMBL/GenBank/DDBJ databases">
        <title>Complete sequence of Spirochaeta sp. Buddy.</title>
        <authorList>
            <person name="Lucas S."/>
            <person name="Copeland A."/>
            <person name="Lapidus A."/>
            <person name="Cheng J.-F."/>
            <person name="Goodwin L."/>
            <person name="Pitluck S."/>
            <person name="Zeytun A."/>
            <person name="Detter J.C."/>
            <person name="Han C."/>
            <person name="Tapia R."/>
            <person name="Land M."/>
            <person name="Hauser L."/>
            <person name="Kyrpides N."/>
            <person name="Ivanova N."/>
            <person name="Mikhailova N."/>
            <person name="Pagani I."/>
            <person name="Ritalahti K.M."/>
            <person name="Loeffler F.E."/>
            <person name="Woyke T."/>
        </authorList>
    </citation>
    <scope>NUCLEOTIDE SEQUENCE [LARGE SCALE GENOMIC DNA]</scope>
    <source>
        <strain evidence="5">ATCC BAA-1886 / DSM 22777 / Buddy</strain>
    </source>
</reference>
<feature type="chain" id="PRO_5003259773" evidence="3">
    <location>
        <begin position="23"/>
        <end position="424"/>
    </location>
</feature>
<name>F0RUK7_SPHGB</name>
<evidence type="ECO:0000256" key="1">
    <source>
        <dbReference type="ARBA" id="ARBA00004418"/>
    </source>
</evidence>
<dbReference type="GO" id="GO:0042597">
    <property type="term" value="C:periplasmic space"/>
    <property type="evidence" value="ECO:0007669"/>
    <property type="project" value="UniProtKB-SubCell"/>
</dbReference>
<dbReference type="HOGENOM" id="CLU_031285_9_2_12"/>
<dbReference type="InterPro" id="IPR006059">
    <property type="entry name" value="SBP"/>
</dbReference>
<dbReference type="KEGG" id="sbu:SpiBuddy_0536"/>
<organism evidence="4 5">
    <name type="scientific">Sphaerochaeta globosa (strain ATCC BAA-1886 / DSM 22777 / Buddy)</name>
    <name type="common">Spirochaeta sp. (strain Buddy)</name>
    <dbReference type="NCBI Taxonomy" id="158189"/>
    <lineage>
        <taxon>Bacteria</taxon>
        <taxon>Pseudomonadati</taxon>
        <taxon>Spirochaetota</taxon>
        <taxon>Spirochaetia</taxon>
        <taxon>Spirochaetales</taxon>
        <taxon>Sphaerochaetaceae</taxon>
        <taxon>Sphaerochaeta</taxon>
    </lineage>
</organism>
<dbReference type="EMBL" id="CP002541">
    <property type="protein sequence ID" value="ADY12369.1"/>
    <property type="molecule type" value="Genomic_DNA"/>
</dbReference>
<gene>
    <name evidence="4" type="ordered locus">SpiBuddy_0536</name>
</gene>
<dbReference type="STRING" id="158189.SpiBuddy_0536"/>
<comment type="similarity">
    <text evidence="2">Belongs to the bacterial solute-binding protein 1 family.</text>
</comment>
<proteinExistence type="inferred from homology"/>
<keyword evidence="5" id="KW-1185">Reference proteome</keyword>
<dbReference type="AlphaFoldDB" id="F0RUK7"/>
<dbReference type="RefSeq" id="WP_013606222.1">
    <property type="nucleotide sequence ID" value="NC_015152.1"/>
</dbReference>
<dbReference type="SUPFAM" id="SSF53850">
    <property type="entry name" value="Periplasmic binding protein-like II"/>
    <property type="match status" value="1"/>
</dbReference>
<dbReference type="Proteomes" id="UP000008466">
    <property type="component" value="Chromosome"/>
</dbReference>
<sequence length="424" mass="46250">MKKRNVLVVMALVFCLAYPLFAQGAAEAAPKQEIRVLLANHPYGELLKTKIPEFEAKTGIKVNYESLQESQLTNKLTTEFATKSSTVDVFMTRPLQEGLMFIKNGWYEGLNSYDFADYPANSVDIGRKNGTAFIVPLVTEWQVLYYRKDLFKKAGLTVPTNFTELEAAAKALNKDGVAGFASRGKGAAAVTQLSSYVYNYGGRYLDGGKAVFDSPEALEAIRFYGRLLGNYGPQGVTSMSWENVMPVFQAGKLAMWTDASVFYGQIVDPTKTQIPADDIGIAQLPKGPKGDSPFIVVSWGMAMSAASQNKSAAKQFLDWATSKELAKQGMLTNITMARDSAWADAEVRKIMNPGLVETQAHAAKNGFPYDRPFMSSVGQARDLIGEVIIESINTKGTSTKLAALAQEKVKAVDALLKTDGEYGL</sequence>
<dbReference type="CDD" id="cd13585">
    <property type="entry name" value="PBP2_TMBP_like"/>
    <property type="match status" value="1"/>
</dbReference>
<evidence type="ECO:0000256" key="2">
    <source>
        <dbReference type="ARBA" id="ARBA00008520"/>
    </source>
</evidence>
<dbReference type="PANTHER" id="PTHR43649">
    <property type="entry name" value="ARABINOSE-BINDING PROTEIN-RELATED"/>
    <property type="match status" value="1"/>
</dbReference>
<evidence type="ECO:0000313" key="5">
    <source>
        <dbReference type="Proteomes" id="UP000008466"/>
    </source>
</evidence>
<dbReference type="Gene3D" id="3.40.190.10">
    <property type="entry name" value="Periplasmic binding protein-like II"/>
    <property type="match status" value="2"/>
</dbReference>
<dbReference type="OrthoDB" id="9764112at2"/>
<keyword evidence="3" id="KW-0732">Signal</keyword>
<dbReference type="Pfam" id="PF01547">
    <property type="entry name" value="SBP_bac_1"/>
    <property type="match status" value="1"/>
</dbReference>
<evidence type="ECO:0000256" key="3">
    <source>
        <dbReference type="SAM" id="SignalP"/>
    </source>
</evidence>
<evidence type="ECO:0000313" key="4">
    <source>
        <dbReference type="EMBL" id="ADY12369.1"/>
    </source>
</evidence>
<dbReference type="eggNOG" id="COG1653">
    <property type="taxonomic scope" value="Bacteria"/>
</dbReference>
<dbReference type="InterPro" id="IPR050490">
    <property type="entry name" value="Bact_solute-bd_prot1"/>
</dbReference>
<comment type="subcellular location">
    <subcellularLocation>
        <location evidence="1">Periplasm</location>
    </subcellularLocation>
</comment>
<feature type="signal peptide" evidence="3">
    <location>
        <begin position="1"/>
        <end position="22"/>
    </location>
</feature>
<accession>F0RUK7</accession>
<dbReference type="PANTHER" id="PTHR43649:SF12">
    <property type="entry name" value="DIACETYLCHITOBIOSE BINDING PROTEIN DASA"/>
    <property type="match status" value="1"/>
</dbReference>
<protein>
    <submittedName>
        <fullName evidence="4">Extracellular solute-binding protein family 1</fullName>
    </submittedName>
</protein>